<reference evidence="1" key="1">
    <citation type="submission" date="2020-02" db="EMBL/GenBank/DDBJ databases">
        <authorList>
            <person name="Meier V. D."/>
        </authorList>
    </citation>
    <scope>NUCLEOTIDE SEQUENCE</scope>
    <source>
        <strain evidence="1">AVDCRST_MAG95</strain>
    </source>
</reference>
<proteinExistence type="predicted"/>
<sequence>MFYTNTAFCDSKIPTSWKRRSIFYLAAWFRSFRNCKVYF</sequence>
<accession>A0A6J4HY68</accession>
<dbReference type="EMBL" id="CADCTJ010000362">
    <property type="protein sequence ID" value="CAA9234466.1"/>
    <property type="molecule type" value="Genomic_DNA"/>
</dbReference>
<protein>
    <submittedName>
        <fullName evidence="1">Uncharacterized protein</fullName>
    </submittedName>
</protein>
<organism evidence="1">
    <name type="scientific">uncultured Adhaeribacter sp</name>
    <dbReference type="NCBI Taxonomy" id="448109"/>
    <lineage>
        <taxon>Bacteria</taxon>
        <taxon>Pseudomonadati</taxon>
        <taxon>Bacteroidota</taxon>
        <taxon>Cytophagia</taxon>
        <taxon>Cytophagales</taxon>
        <taxon>Hymenobacteraceae</taxon>
        <taxon>Adhaeribacter</taxon>
        <taxon>environmental samples</taxon>
    </lineage>
</organism>
<dbReference type="AlphaFoldDB" id="A0A6J4HY68"/>
<gene>
    <name evidence="1" type="ORF">AVDCRST_MAG95-1152</name>
</gene>
<evidence type="ECO:0000313" key="1">
    <source>
        <dbReference type="EMBL" id="CAA9234466.1"/>
    </source>
</evidence>
<name>A0A6J4HY68_9BACT</name>